<feature type="coiled-coil region" evidence="1">
    <location>
        <begin position="86"/>
        <end position="113"/>
    </location>
</feature>
<dbReference type="EMBL" id="BARS01036220">
    <property type="protein sequence ID" value="GAG26931.1"/>
    <property type="molecule type" value="Genomic_DNA"/>
</dbReference>
<evidence type="ECO:0000256" key="1">
    <source>
        <dbReference type="SAM" id="Coils"/>
    </source>
</evidence>
<proteinExistence type="predicted"/>
<comment type="caution">
    <text evidence="2">The sequence shown here is derived from an EMBL/GenBank/DDBJ whole genome shotgun (WGS) entry which is preliminary data.</text>
</comment>
<organism evidence="2">
    <name type="scientific">marine sediment metagenome</name>
    <dbReference type="NCBI Taxonomy" id="412755"/>
    <lineage>
        <taxon>unclassified sequences</taxon>
        <taxon>metagenomes</taxon>
        <taxon>ecological metagenomes</taxon>
    </lineage>
</organism>
<gene>
    <name evidence="2" type="ORF">S01H1_55704</name>
</gene>
<reference evidence="2" key="1">
    <citation type="journal article" date="2014" name="Front. Microbiol.">
        <title>High frequency of phylogenetically diverse reductive dehalogenase-homologous genes in deep subseafloor sedimentary metagenomes.</title>
        <authorList>
            <person name="Kawai M."/>
            <person name="Futagami T."/>
            <person name="Toyoda A."/>
            <person name="Takaki Y."/>
            <person name="Nishi S."/>
            <person name="Hori S."/>
            <person name="Arai W."/>
            <person name="Tsubouchi T."/>
            <person name="Morono Y."/>
            <person name="Uchiyama I."/>
            <person name="Ito T."/>
            <person name="Fujiyama A."/>
            <person name="Inagaki F."/>
            <person name="Takami H."/>
        </authorList>
    </citation>
    <scope>NUCLEOTIDE SEQUENCE</scope>
    <source>
        <strain evidence="2">Expedition CK06-06</strain>
    </source>
</reference>
<protein>
    <submittedName>
        <fullName evidence="2">Uncharacterized protein</fullName>
    </submittedName>
</protein>
<feature type="non-terminal residue" evidence="2">
    <location>
        <position position="1"/>
    </location>
</feature>
<name>X0XPQ9_9ZZZZ</name>
<sequence length="257" mass="29286">GIPTGEIERLKDSIKMLVDAHLDTRPAPLHFKTIETPEDANRSVLIVQVSQNTYSLSMVKNELNQFWVRRHTDNRLMTTDEIQYEFERMTKIRDSAKDELDRIRENLENKESAWPIVWFAAVPVARSRDHVPVVINTLEDIINNSSYYKAFSGELRNTTLPTPAMFWGDYRPSLHGIGLKRSANKGGRFEVRRDGTIIFGIRPVMSDDTVPLGLIYTIWCSGLHLLKDIQERFSLSELAVVQAGLTGCSRRDILGGE</sequence>
<evidence type="ECO:0000313" key="2">
    <source>
        <dbReference type="EMBL" id="GAG26931.1"/>
    </source>
</evidence>
<dbReference type="AlphaFoldDB" id="X0XPQ9"/>
<feature type="non-terminal residue" evidence="2">
    <location>
        <position position="257"/>
    </location>
</feature>
<accession>X0XPQ9</accession>
<keyword evidence="1" id="KW-0175">Coiled coil</keyword>